<sequence>MSRVLAMAPPAGESAGFMSRRGSMMRHPMLRAAALLLLVFALPVLAANGGMTLEQLATLRTVTQATVSPDGGRIAYVLSVPRRVGVDDDGPAWGELHVVSRDGANRGYVTGQVNVGGLEWSPDGRSLYYLAKRQGDEARSLYRIPVDGGESSVVATLKSDIRGFSLSADGRQVALLALQPESDEIRALKKKGFSQKVYEEDWRPVQLWIAGTGEGAPAPRRVEVEGSVQSVRWSPAGDRLALLVAPRQLTDDTLVFTRVRIVSPEGRVLGGVENPGKVGGLSWSPDGAHLAFISAEDAHDAQQGRLFVAGRDGGAWRDLLPGLSGHVVDVEWRDASTIQFISFEGVQARLGEVGLDGGAQRTLLPAEGPVWSGFDRSRGGDIALLASTPQHPSEVFLLAAGESAPRRLTDSNPWLADVRLARQEVIRYQARDGLEIEGLLVHPLERRGNERVPLIVVVHGGPESHYTNGWLTSYAQPLHHAAARGYALFLPNYRSSTGRGVEFSKKGFGRPGMEEFDDVVDGVDHLIATGLVDGSKVGITGGSYGGYASAWGATYYSERFAASVMFVGISDQASLVTTGDIPWEQYLVHMGTWPWEDPELFRKTSPITYAKQSRTPTLILHGEADPRVPPMQSYMFYRYLKLAGQAPVRLVLYPGEGHGNARAASRYDYSLRLMQWMDHYLKGPGGEPPPYAIDYALPGGDTRK</sequence>
<dbReference type="InterPro" id="IPR029058">
    <property type="entry name" value="AB_hydrolase_fold"/>
</dbReference>
<dbReference type="InterPro" id="IPR011659">
    <property type="entry name" value="WD40"/>
</dbReference>
<dbReference type="AlphaFoldDB" id="A0A5C5U2E0"/>
<reference evidence="4 5" key="1">
    <citation type="submission" date="2019-07" db="EMBL/GenBank/DDBJ databases">
        <title>Luteimonas sp. YD-1 nov., isolated from acidic soil.</title>
        <authorList>
            <person name="Zhou J."/>
        </authorList>
    </citation>
    <scope>NUCLEOTIDE SEQUENCE [LARGE SCALE GENOMIC DNA]</scope>
    <source>
        <strain evidence="4 5">YD-1</strain>
    </source>
</reference>
<dbReference type="GO" id="GO:0004252">
    <property type="term" value="F:serine-type endopeptidase activity"/>
    <property type="evidence" value="ECO:0007669"/>
    <property type="project" value="TreeGrafter"/>
</dbReference>
<dbReference type="GO" id="GO:0006508">
    <property type="term" value="P:proteolysis"/>
    <property type="evidence" value="ECO:0007669"/>
    <property type="project" value="InterPro"/>
</dbReference>
<keyword evidence="2" id="KW-0645">Protease</keyword>
<comment type="caution">
    <text evidence="4">The sequence shown here is derived from an EMBL/GenBank/DDBJ whole genome shotgun (WGS) entry which is preliminary data.</text>
</comment>
<evidence type="ECO:0000313" key="4">
    <source>
        <dbReference type="EMBL" id="TWT20531.1"/>
    </source>
</evidence>
<feature type="domain" description="Peptidase S9 prolyl oligopeptidase catalytic" evidence="3">
    <location>
        <begin position="479"/>
        <end position="682"/>
    </location>
</feature>
<accession>A0A5C5U2E0</accession>
<dbReference type="EMBL" id="VOHE01000002">
    <property type="protein sequence ID" value="TWT20531.1"/>
    <property type="molecule type" value="Genomic_DNA"/>
</dbReference>
<gene>
    <name evidence="4" type="ORF">FQY79_04110</name>
</gene>
<keyword evidence="2" id="KW-0720">Serine protease</keyword>
<evidence type="ECO:0000313" key="5">
    <source>
        <dbReference type="Proteomes" id="UP000315949"/>
    </source>
</evidence>
<evidence type="ECO:0000256" key="2">
    <source>
        <dbReference type="ARBA" id="ARBA00022825"/>
    </source>
</evidence>
<proteinExistence type="predicted"/>
<protein>
    <submittedName>
        <fullName evidence="4">S9 family peptidase</fullName>
    </submittedName>
</protein>
<evidence type="ECO:0000259" key="3">
    <source>
        <dbReference type="Pfam" id="PF00326"/>
    </source>
</evidence>
<keyword evidence="5" id="KW-1185">Reference proteome</keyword>
<dbReference type="Gene3D" id="2.120.10.30">
    <property type="entry name" value="TolB, C-terminal domain"/>
    <property type="match status" value="2"/>
</dbReference>
<dbReference type="SUPFAM" id="SSF53474">
    <property type="entry name" value="alpha/beta-Hydrolases"/>
    <property type="match status" value="1"/>
</dbReference>
<dbReference type="PANTHER" id="PTHR42776:SF27">
    <property type="entry name" value="DIPEPTIDYL PEPTIDASE FAMILY MEMBER 6"/>
    <property type="match status" value="1"/>
</dbReference>
<evidence type="ECO:0000256" key="1">
    <source>
        <dbReference type="ARBA" id="ARBA00022801"/>
    </source>
</evidence>
<dbReference type="PANTHER" id="PTHR42776">
    <property type="entry name" value="SERINE PEPTIDASE S9 FAMILY MEMBER"/>
    <property type="match status" value="1"/>
</dbReference>
<dbReference type="Pfam" id="PF07676">
    <property type="entry name" value="PD40"/>
    <property type="match status" value="1"/>
</dbReference>
<organism evidence="4 5">
    <name type="scientific">Luteimonas wenzhouensis</name>
    <dbReference type="NCBI Taxonomy" id="2599615"/>
    <lineage>
        <taxon>Bacteria</taxon>
        <taxon>Pseudomonadati</taxon>
        <taxon>Pseudomonadota</taxon>
        <taxon>Gammaproteobacteria</taxon>
        <taxon>Lysobacterales</taxon>
        <taxon>Lysobacteraceae</taxon>
        <taxon>Luteimonas</taxon>
    </lineage>
</organism>
<keyword evidence="1" id="KW-0378">Hydrolase</keyword>
<dbReference type="OrthoDB" id="9812921at2"/>
<dbReference type="InterPro" id="IPR001375">
    <property type="entry name" value="Peptidase_S9_cat"/>
</dbReference>
<dbReference type="InterPro" id="IPR011042">
    <property type="entry name" value="6-blade_b-propeller_TolB-like"/>
</dbReference>
<dbReference type="Proteomes" id="UP000315949">
    <property type="component" value="Unassembled WGS sequence"/>
</dbReference>
<dbReference type="SUPFAM" id="SSF82171">
    <property type="entry name" value="DPP6 N-terminal domain-like"/>
    <property type="match status" value="1"/>
</dbReference>
<dbReference type="Pfam" id="PF00326">
    <property type="entry name" value="Peptidase_S9"/>
    <property type="match status" value="1"/>
</dbReference>
<name>A0A5C5U2E0_9GAMM</name>
<dbReference type="Gene3D" id="3.40.50.1820">
    <property type="entry name" value="alpha/beta hydrolase"/>
    <property type="match status" value="1"/>
</dbReference>